<proteinExistence type="predicted"/>
<comment type="caution">
    <text evidence="1">The sequence shown here is derived from an EMBL/GenBank/DDBJ whole genome shotgun (WGS) entry which is preliminary data.</text>
</comment>
<protein>
    <submittedName>
        <fullName evidence="1">Uncharacterized protein</fullName>
    </submittedName>
</protein>
<evidence type="ECO:0000313" key="2">
    <source>
        <dbReference type="Proteomes" id="UP001172102"/>
    </source>
</evidence>
<dbReference type="EMBL" id="JAUKUA010000001">
    <property type="protein sequence ID" value="KAK0731722.1"/>
    <property type="molecule type" value="Genomic_DNA"/>
</dbReference>
<dbReference type="AlphaFoldDB" id="A0AA40EB33"/>
<gene>
    <name evidence="1" type="ORF">B0H67DRAFT_84994</name>
</gene>
<name>A0AA40EB33_9PEZI</name>
<dbReference type="Proteomes" id="UP001172102">
    <property type="component" value="Unassembled WGS sequence"/>
</dbReference>
<evidence type="ECO:0000313" key="1">
    <source>
        <dbReference type="EMBL" id="KAK0731722.1"/>
    </source>
</evidence>
<sequence length="224" mass="24613">MPSPKPITLATTPTPPSALLAALAPHLPHSLPVLRRLQFARNVPGGTTATARVIWARYDDDDAGSGGDFAAAYVDLSRGPETECWLYSTIEDAVVGAVPEEVRSEEVLEGEELVLEVLRGVRALEAEVEAGTRVLETGWFMVGSLHEAVRHRLIARGVRVKKTENVANELEWEFCGKWLFRVGELEERGLPEGMGWDVATRADVPIIQGRTSMPRKEYVVLMTA</sequence>
<reference evidence="1" key="1">
    <citation type="submission" date="2023-06" db="EMBL/GenBank/DDBJ databases">
        <title>Genome-scale phylogeny and comparative genomics of the fungal order Sordariales.</title>
        <authorList>
            <consortium name="Lawrence Berkeley National Laboratory"/>
            <person name="Hensen N."/>
            <person name="Bonometti L."/>
            <person name="Westerberg I."/>
            <person name="Brannstrom I.O."/>
            <person name="Guillou S."/>
            <person name="Cros-Aarteil S."/>
            <person name="Calhoun S."/>
            <person name="Haridas S."/>
            <person name="Kuo A."/>
            <person name="Mondo S."/>
            <person name="Pangilinan J."/>
            <person name="Riley R."/>
            <person name="Labutti K."/>
            <person name="Andreopoulos B."/>
            <person name="Lipzen A."/>
            <person name="Chen C."/>
            <person name="Yanf M."/>
            <person name="Daum C."/>
            <person name="Ng V."/>
            <person name="Clum A."/>
            <person name="Steindorff A."/>
            <person name="Ohm R."/>
            <person name="Martin F."/>
            <person name="Silar P."/>
            <person name="Natvig D."/>
            <person name="Lalanne C."/>
            <person name="Gautier V."/>
            <person name="Ament-Velasquez S.L."/>
            <person name="Kruys A."/>
            <person name="Hutchinson M.I."/>
            <person name="Powell A.J."/>
            <person name="Barry K."/>
            <person name="Miller A.N."/>
            <person name="Grigoriev I.V."/>
            <person name="Debuchy R."/>
            <person name="Gladieux P."/>
            <person name="Thoren M.H."/>
            <person name="Johannesson H."/>
        </authorList>
    </citation>
    <scope>NUCLEOTIDE SEQUENCE</scope>
    <source>
        <strain evidence="1">SMH4607-1</strain>
    </source>
</reference>
<keyword evidence="2" id="KW-1185">Reference proteome</keyword>
<accession>A0AA40EB33</accession>
<organism evidence="1 2">
    <name type="scientific">Lasiosphaeris hirsuta</name>
    <dbReference type="NCBI Taxonomy" id="260670"/>
    <lineage>
        <taxon>Eukaryota</taxon>
        <taxon>Fungi</taxon>
        <taxon>Dikarya</taxon>
        <taxon>Ascomycota</taxon>
        <taxon>Pezizomycotina</taxon>
        <taxon>Sordariomycetes</taxon>
        <taxon>Sordariomycetidae</taxon>
        <taxon>Sordariales</taxon>
        <taxon>Lasiosphaeriaceae</taxon>
        <taxon>Lasiosphaeris</taxon>
    </lineage>
</organism>